<accession>A0ABN6RMA6</accession>
<geneLocation type="plasmid" evidence="1 2">
    <name>pDAETH-2</name>
</geneLocation>
<dbReference type="Proteomes" id="UP001064971">
    <property type="component" value="Plasmid pDAETH-2"/>
</dbReference>
<proteinExistence type="predicted"/>
<sequence length="81" mass="8800">MRAPRYFVLVVDGLPLTQQDNPDVPVVFREEREALAAGHALQGGDSPKTVVLEAYADDYSFVGSRHLESPSGLTLQSASQQ</sequence>
<protein>
    <submittedName>
        <fullName evidence="1">Uncharacterized protein</fullName>
    </submittedName>
</protein>
<keyword evidence="2" id="KW-1185">Reference proteome</keyword>
<evidence type="ECO:0000313" key="1">
    <source>
        <dbReference type="EMBL" id="BDP44458.1"/>
    </source>
</evidence>
<name>A0ABN6RMA6_9DEIO</name>
<gene>
    <name evidence="1" type="ORF">DAETH_44270</name>
</gene>
<reference evidence="1" key="1">
    <citation type="submission" date="2022-07" db="EMBL/GenBank/DDBJ databases">
        <title>Complete Genome Sequence of the Radioresistant Bacterium Deinococcus aetherius ST0316, Isolated from the Air Dust collected in Lower Stratosphere above Japan.</title>
        <authorList>
            <person name="Satoh K."/>
            <person name="Hagiwara K."/>
            <person name="Katsumata K."/>
            <person name="Kubo A."/>
            <person name="Yokobori S."/>
            <person name="Yamagishi A."/>
            <person name="Oono Y."/>
            <person name="Narumi I."/>
        </authorList>
    </citation>
    <scope>NUCLEOTIDE SEQUENCE</scope>
    <source>
        <strain evidence="1">ST0316</strain>
        <plasmid evidence="1">pDAETH-2</plasmid>
    </source>
</reference>
<keyword evidence="1" id="KW-0614">Plasmid</keyword>
<dbReference type="EMBL" id="AP026562">
    <property type="protein sequence ID" value="BDP44458.1"/>
    <property type="molecule type" value="Genomic_DNA"/>
</dbReference>
<organism evidence="1 2">
    <name type="scientific">Deinococcus aetherius</name>
    <dbReference type="NCBI Taxonomy" id="200252"/>
    <lineage>
        <taxon>Bacteria</taxon>
        <taxon>Thermotogati</taxon>
        <taxon>Deinococcota</taxon>
        <taxon>Deinococci</taxon>
        <taxon>Deinococcales</taxon>
        <taxon>Deinococcaceae</taxon>
        <taxon>Deinococcus</taxon>
    </lineage>
</organism>
<evidence type="ECO:0000313" key="2">
    <source>
        <dbReference type="Proteomes" id="UP001064971"/>
    </source>
</evidence>